<keyword evidence="4" id="KW-0378">Hydrolase</keyword>
<keyword evidence="10" id="KW-0511">Multifunctional enzyme</keyword>
<dbReference type="InterPro" id="IPR012337">
    <property type="entry name" value="RNaseH-like_sf"/>
</dbReference>
<evidence type="ECO:0000256" key="4">
    <source>
        <dbReference type="ARBA" id="ARBA00022801"/>
    </source>
</evidence>
<dbReference type="OMA" id="RSHIYID"/>
<evidence type="ECO:0000256" key="9">
    <source>
        <dbReference type="ARBA" id="ARBA00023172"/>
    </source>
</evidence>
<evidence type="ECO:0000256" key="6">
    <source>
        <dbReference type="ARBA" id="ARBA00022908"/>
    </source>
</evidence>
<dbReference type="InterPro" id="IPR043502">
    <property type="entry name" value="DNA/RNA_pol_sf"/>
</dbReference>
<evidence type="ECO:0000256" key="10">
    <source>
        <dbReference type="ARBA" id="ARBA00023268"/>
    </source>
</evidence>
<dbReference type="Gene3D" id="3.30.420.10">
    <property type="entry name" value="Ribonuclease H-like superfamily/Ribonuclease H"/>
    <property type="match status" value="2"/>
</dbReference>
<keyword evidence="7" id="KW-0695">RNA-directed DNA polymerase</keyword>
<feature type="region of interest" description="Disordered" evidence="11">
    <location>
        <begin position="265"/>
        <end position="337"/>
    </location>
</feature>
<dbReference type="EMBL" id="VRMN01000001">
    <property type="protein sequence ID" value="KAA8498188.1"/>
    <property type="molecule type" value="Genomic_DNA"/>
</dbReference>
<dbReference type="InterPro" id="IPR036397">
    <property type="entry name" value="RNaseH_sf"/>
</dbReference>
<comment type="caution">
    <text evidence="13">The sequence shown here is derived from an EMBL/GenBank/DDBJ whole genome shotgun (WGS) entry which is preliminary data.</text>
</comment>
<dbReference type="GO" id="GO:0015074">
    <property type="term" value="P:DNA integration"/>
    <property type="evidence" value="ECO:0007669"/>
    <property type="project" value="UniProtKB-KW"/>
</dbReference>
<evidence type="ECO:0000256" key="7">
    <source>
        <dbReference type="ARBA" id="ARBA00022918"/>
    </source>
</evidence>
<feature type="compositionally biased region" description="Basic and acidic residues" evidence="11">
    <location>
        <begin position="270"/>
        <end position="292"/>
    </location>
</feature>
<evidence type="ECO:0000256" key="3">
    <source>
        <dbReference type="ARBA" id="ARBA00022759"/>
    </source>
</evidence>
<dbReference type="InterPro" id="IPR013103">
    <property type="entry name" value="RVT_2"/>
</dbReference>
<dbReference type="GO" id="GO:0003676">
    <property type="term" value="F:nucleic acid binding"/>
    <property type="evidence" value="ECO:0007669"/>
    <property type="project" value="InterPro"/>
</dbReference>
<gene>
    <name evidence="13" type="ORF">FVE85_5773</name>
</gene>
<sequence length="916" mass="102554">MREKTARAAADALISVMAGTQWPRAIKTDEGSEFRGAFEALVKAQGAEAVYAVPGSPNTHALSESRNRDLLEPVRAALVQSGLPAHFWPDAVSHHAFTYNRFGAQHGRKSSFERRYTKEYKRTKLAPFGCAVLYFDEEARKYDSRAKLGVLLRYHGEVGYVVADVEDLSRGVIREIITRDCEFKKMEFPACKLGMRPLGERLWLDEEGPQSLGLPTEKCGRCEKVRVSQVGCARCLGRRARRHRRDETCMMGACRCTPEQLLGHGRRLARRAEAEQERSASIRDREDRRQSREQAAQSRRARKEEKKARRQARVAARSAQLEPRAQPMQPGAATRSGRITRVPVRYAHELNVTTVVPRSDALRQVRFKLAREEEMSRMRRFNVWESAPVSLVDARKLSNMSLVRCHFIYTVKHKELGIDAEVPKARFVAAGNNIRDAMGVCVGQEVPYATPSSLAAMRMALAWAAARDFAVTKMDMTSAYLQVELQGDPVFIQLPQEAANNTSEVYRLKKAIYGLPRSGTDFMREAAKRLCVRGWRETAPSVFWRNECMLVAYVDDYLIVGPTAAIERVETEMRETFIFDNAPERLTQQHAISFLGMKLGRGRSHIYIDHTAYAEHITCSHVKSVFEKGQGSIRLPRSPDTKLEPSELESPLILGHERAQIGALLWITRTVRPDLARAVARVARCVDSWSVGAQKLLDRILGYLKAHPKSIICYPVIRQDAESLRASKIVVFADSDFAGDEGAGAKSTTGVAAFFEVQGQRYVLDWTSRVQKAVATSSAEAEIVALSTACKGAFTLEALCGFPGKTASIHIFSDSQAALRAVRKGYSAKLAHIRRTQRVSIAWLNSLTEKRLMRFDWVSGRQNPADLFTKAFGPYEFARRLTLLGLEGQRITRDPWLDKASSDGGAVKSAVTKSKT</sequence>
<evidence type="ECO:0000256" key="2">
    <source>
        <dbReference type="ARBA" id="ARBA00022723"/>
    </source>
</evidence>
<keyword evidence="8" id="KW-0239">DNA-directed DNA polymerase</keyword>
<keyword evidence="3" id="KW-0255">Endonuclease</keyword>
<reference evidence="14" key="1">
    <citation type="journal article" date="2019" name="Nat. Commun.">
        <title>Expansion of phycobilisome linker gene families in mesophilic red algae.</title>
        <authorList>
            <person name="Lee J."/>
            <person name="Kim D."/>
            <person name="Bhattacharya D."/>
            <person name="Yoon H.S."/>
        </authorList>
    </citation>
    <scope>NUCLEOTIDE SEQUENCE [LARGE SCALE GENOMIC DNA]</scope>
    <source>
        <strain evidence="14">CCMP 1328</strain>
    </source>
</reference>
<feature type="domain" description="Integrase catalytic" evidence="12">
    <location>
        <begin position="1"/>
        <end position="121"/>
    </location>
</feature>
<protein>
    <submittedName>
        <fullName evidence="13">Copia protein</fullName>
    </submittedName>
</protein>
<dbReference type="GO" id="GO:0003964">
    <property type="term" value="F:RNA-directed DNA polymerase activity"/>
    <property type="evidence" value="ECO:0007669"/>
    <property type="project" value="UniProtKB-KW"/>
</dbReference>
<evidence type="ECO:0000313" key="14">
    <source>
        <dbReference type="Proteomes" id="UP000324585"/>
    </source>
</evidence>
<evidence type="ECO:0000313" key="13">
    <source>
        <dbReference type="EMBL" id="KAA8498188.1"/>
    </source>
</evidence>
<dbReference type="SUPFAM" id="SSF56672">
    <property type="entry name" value="DNA/RNA polymerases"/>
    <property type="match status" value="1"/>
</dbReference>
<organism evidence="13 14">
    <name type="scientific">Porphyridium purpureum</name>
    <name type="common">Red alga</name>
    <name type="synonym">Porphyridium cruentum</name>
    <dbReference type="NCBI Taxonomy" id="35688"/>
    <lineage>
        <taxon>Eukaryota</taxon>
        <taxon>Rhodophyta</taxon>
        <taxon>Bangiophyceae</taxon>
        <taxon>Porphyridiales</taxon>
        <taxon>Porphyridiaceae</taxon>
        <taxon>Porphyridium</taxon>
    </lineage>
</organism>
<dbReference type="PANTHER" id="PTHR42648:SF11">
    <property type="entry name" value="TRANSPOSON TY4-P GAG-POL POLYPROTEIN"/>
    <property type="match status" value="1"/>
</dbReference>
<dbReference type="Pfam" id="PF07727">
    <property type="entry name" value="RVT_2"/>
    <property type="match status" value="1"/>
</dbReference>
<dbReference type="InterPro" id="IPR001584">
    <property type="entry name" value="Integrase_cat-core"/>
</dbReference>
<keyword evidence="6" id="KW-0229">DNA integration</keyword>
<dbReference type="SUPFAM" id="SSF53098">
    <property type="entry name" value="Ribonuclease H-like"/>
    <property type="match status" value="1"/>
</dbReference>
<dbReference type="AlphaFoldDB" id="A0A5J4Z4P1"/>
<dbReference type="PANTHER" id="PTHR42648">
    <property type="entry name" value="TRANSPOSASE, PUTATIVE-RELATED"/>
    <property type="match status" value="1"/>
</dbReference>
<evidence type="ECO:0000259" key="12">
    <source>
        <dbReference type="PROSITE" id="PS50994"/>
    </source>
</evidence>
<name>A0A5J4Z4P1_PORPP</name>
<dbReference type="GO" id="GO:0003887">
    <property type="term" value="F:DNA-directed DNA polymerase activity"/>
    <property type="evidence" value="ECO:0007669"/>
    <property type="project" value="UniProtKB-KW"/>
</dbReference>
<keyword evidence="8" id="KW-0548">Nucleotidyltransferase</keyword>
<evidence type="ECO:0000256" key="1">
    <source>
        <dbReference type="ARBA" id="ARBA00022722"/>
    </source>
</evidence>
<evidence type="ECO:0000256" key="5">
    <source>
        <dbReference type="ARBA" id="ARBA00022842"/>
    </source>
</evidence>
<dbReference type="GO" id="GO:0016787">
    <property type="term" value="F:hydrolase activity"/>
    <property type="evidence" value="ECO:0007669"/>
    <property type="project" value="UniProtKB-KW"/>
</dbReference>
<keyword evidence="1" id="KW-0540">Nuclease</keyword>
<dbReference type="Proteomes" id="UP000324585">
    <property type="component" value="Unassembled WGS sequence"/>
</dbReference>
<dbReference type="GO" id="GO:0004519">
    <property type="term" value="F:endonuclease activity"/>
    <property type="evidence" value="ECO:0007669"/>
    <property type="project" value="UniProtKB-KW"/>
</dbReference>
<keyword evidence="5" id="KW-0460">Magnesium</keyword>
<proteinExistence type="predicted"/>
<dbReference type="GO" id="GO:0046872">
    <property type="term" value="F:metal ion binding"/>
    <property type="evidence" value="ECO:0007669"/>
    <property type="project" value="UniProtKB-KW"/>
</dbReference>
<keyword evidence="9" id="KW-0233">DNA recombination</keyword>
<keyword evidence="14" id="KW-1185">Reference proteome</keyword>
<accession>A0A5J4Z4P1</accession>
<keyword evidence="2" id="KW-0479">Metal-binding</keyword>
<dbReference type="GO" id="GO:0006310">
    <property type="term" value="P:DNA recombination"/>
    <property type="evidence" value="ECO:0007669"/>
    <property type="project" value="UniProtKB-KW"/>
</dbReference>
<dbReference type="InterPro" id="IPR039537">
    <property type="entry name" value="Retrotran_Ty1/copia-like"/>
</dbReference>
<dbReference type="PROSITE" id="PS50994">
    <property type="entry name" value="INTEGRASE"/>
    <property type="match status" value="1"/>
</dbReference>
<evidence type="ECO:0000256" key="8">
    <source>
        <dbReference type="ARBA" id="ARBA00022932"/>
    </source>
</evidence>
<dbReference type="OrthoDB" id="7789875at2759"/>
<keyword evidence="8" id="KW-0808">Transferase</keyword>
<dbReference type="CDD" id="cd09272">
    <property type="entry name" value="RNase_HI_RT_Ty1"/>
    <property type="match status" value="1"/>
</dbReference>
<evidence type="ECO:0000256" key="11">
    <source>
        <dbReference type="SAM" id="MobiDB-lite"/>
    </source>
</evidence>